<sequence>MYKKNIQKIKSKPFVYFFFHLLPLLPHMRGVKIFSLNKIDGQ</sequence>
<name>A0A828YW88_9LEPT</name>
<dbReference type="EMBL" id="AFLV02000081">
    <property type="protein sequence ID" value="EKR62275.1"/>
    <property type="molecule type" value="Genomic_DNA"/>
</dbReference>
<proteinExistence type="predicted"/>
<accession>A0A828YW88</accession>
<evidence type="ECO:0000313" key="1">
    <source>
        <dbReference type="EMBL" id="EKR62275.1"/>
    </source>
</evidence>
<organism evidence="1 2">
    <name type="scientific">Leptospira weilii str. 2006001853</name>
    <dbReference type="NCBI Taxonomy" id="1001589"/>
    <lineage>
        <taxon>Bacteria</taxon>
        <taxon>Pseudomonadati</taxon>
        <taxon>Spirochaetota</taxon>
        <taxon>Spirochaetia</taxon>
        <taxon>Leptospirales</taxon>
        <taxon>Leptospiraceae</taxon>
        <taxon>Leptospira</taxon>
    </lineage>
</organism>
<reference evidence="1 2" key="1">
    <citation type="submission" date="2012-10" db="EMBL/GenBank/DDBJ databases">
        <authorList>
            <person name="Harkins D.M."/>
            <person name="Durkin A.S."/>
            <person name="Brinkac L.M."/>
            <person name="Haft D.H."/>
            <person name="Selengut J.D."/>
            <person name="Sanka R."/>
            <person name="DePew J."/>
            <person name="Purushe J."/>
            <person name="Whelen A.C."/>
            <person name="Vinetz J.M."/>
            <person name="Sutton G.G."/>
            <person name="Nierman W.C."/>
            <person name="Fouts D.E."/>
        </authorList>
    </citation>
    <scope>NUCLEOTIDE SEQUENCE [LARGE SCALE GENOMIC DNA]</scope>
    <source>
        <strain evidence="1 2">2006001853</strain>
    </source>
</reference>
<gene>
    <name evidence="1" type="ORF">LEP1GSC036_1513</name>
</gene>
<evidence type="ECO:0000313" key="2">
    <source>
        <dbReference type="Proteomes" id="UP000001338"/>
    </source>
</evidence>
<comment type="caution">
    <text evidence="1">The sequence shown here is derived from an EMBL/GenBank/DDBJ whole genome shotgun (WGS) entry which is preliminary data.</text>
</comment>
<dbReference type="AlphaFoldDB" id="A0A828YW88"/>
<dbReference type="Proteomes" id="UP000001338">
    <property type="component" value="Unassembled WGS sequence"/>
</dbReference>
<protein>
    <submittedName>
        <fullName evidence="1">Uncharacterized protein</fullName>
    </submittedName>
</protein>